<feature type="transmembrane region" description="Helical" evidence="1">
    <location>
        <begin position="21"/>
        <end position="40"/>
    </location>
</feature>
<protein>
    <submittedName>
        <fullName evidence="2">Uncharacterized protein</fullName>
    </submittedName>
</protein>
<evidence type="ECO:0000256" key="1">
    <source>
        <dbReference type="SAM" id="Phobius"/>
    </source>
</evidence>
<keyword evidence="1" id="KW-0472">Membrane</keyword>
<organism evidence="2">
    <name type="scientific">uncultured marine group II/III euryarchaeote KM3_47_D05</name>
    <dbReference type="NCBI Taxonomy" id="1456451"/>
    <lineage>
        <taxon>Archaea</taxon>
        <taxon>Methanobacteriati</taxon>
        <taxon>Methanobacteriota</taxon>
        <taxon>environmental samples</taxon>
    </lineage>
</organism>
<dbReference type="AlphaFoldDB" id="A0A075HAY3"/>
<proteinExistence type="predicted"/>
<name>A0A075HAY3_9EURY</name>
<accession>A0A075HAY3</accession>
<sequence length="81" mass="8881">MLVLGVFSERDGKNRHHYMHASMALALVMTLGGARIVTGYSDMSTLAIIAHLLLLQVGISFMIAGIKSFRYARELREASGD</sequence>
<keyword evidence="1" id="KW-0812">Transmembrane</keyword>
<feature type="transmembrane region" description="Helical" evidence="1">
    <location>
        <begin position="46"/>
        <end position="66"/>
    </location>
</feature>
<evidence type="ECO:0000313" key="2">
    <source>
        <dbReference type="EMBL" id="AIF10903.1"/>
    </source>
</evidence>
<dbReference type="EMBL" id="KF900903">
    <property type="protein sequence ID" value="AIF10903.1"/>
    <property type="molecule type" value="Genomic_DNA"/>
</dbReference>
<keyword evidence="1" id="KW-1133">Transmembrane helix</keyword>
<reference evidence="2" key="1">
    <citation type="journal article" date="2014" name="Genome Biol. Evol.">
        <title>Pangenome evidence for extensive interdomain horizontal transfer affecting lineage core and shell genes in uncultured planktonic thaumarchaeota and euryarchaeota.</title>
        <authorList>
            <person name="Deschamps P."/>
            <person name="Zivanovic Y."/>
            <person name="Moreira D."/>
            <person name="Rodriguez-Valera F."/>
            <person name="Lopez-Garcia P."/>
        </authorList>
    </citation>
    <scope>NUCLEOTIDE SEQUENCE</scope>
</reference>